<evidence type="ECO:0000256" key="6">
    <source>
        <dbReference type="SAM" id="SignalP"/>
    </source>
</evidence>
<dbReference type="InterPro" id="IPR000172">
    <property type="entry name" value="GMC_OxRdtase_N"/>
</dbReference>
<keyword evidence="6" id="KW-0732">Signal</keyword>
<feature type="chain" id="PRO_5040349566" evidence="6">
    <location>
        <begin position="19"/>
        <end position="605"/>
    </location>
</feature>
<evidence type="ECO:0000313" key="8">
    <source>
        <dbReference type="EMBL" id="KAH7110302.1"/>
    </source>
</evidence>
<dbReference type="OrthoDB" id="269227at2759"/>
<feature type="active site" description="Proton donor" evidence="3">
    <location>
        <position position="541"/>
    </location>
</feature>
<keyword evidence="9" id="KW-1185">Reference proteome</keyword>
<reference evidence="8" key="1">
    <citation type="journal article" date="2021" name="Nat. Commun.">
        <title>Genetic determinants of endophytism in the Arabidopsis root mycobiome.</title>
        <authorList>
            <person name="Mesny F."/>
            <person name="Miyauchi S."/>
            <person name="Thiergart T."/>
            <person name="Pickel B."/>
            <person name="Atanasova L."/>
            <person name="Karlsson M."/>
            <person name="Huettel B."/>
            <person name="Barry K.W."/>
            <person name="Haridas S."/>
            <person name="Chen C."/>
            <person name="Bauer D."/>
            <person name="Andreopoulos W."/>
            <person name="Pangilinan J."/>
            <person name="LaButti K."/>
            <person name="Riley R."/>
            <person name="Lipzen A."/>
            <person name="Clum A."/>
            <person name="Drula E."/>
            <person name="Henrissat B."/>
            <person name="Kohler A."/>
            <person name="Grigoriev I.V."/>
            <person name="Martin F.M."/>
            <person name="Hacquard S."/>
        </authorList>
    </citation>
    <scope>NUCLEOTIDE SEQUENCE</scope>
    <source>
        <strain evidence="8">MPI-CAGE-CH-0243</strain>
    </source>
</reference>
<dbReference type="EMBL" id="JAGMWT010000028">
    <property type="protein sequence ID" value="KAH7110302.1"/>
    <property type="molecule type" value="Genomic_DNA"/>
</dbReference>
<dbReference type="SUPFAM" id="SSF54373">
    <property type="entry name" value="FAD-linked reductases, C-terminal domain"/>
    <property type="match status" value="1"/>
</dbReference>
<feature type="domain" description="Glucose-methanol-choline oxidoreductase N-terminal" evidence="7">
    <location>
        <begin position="120"/>
        <end position="143"/>
    </location>
</feature>
<evidence type="ECO:0000313" key="9">
    <source>
        <dbReference type="Proteomes" id="UP000700596"/>
    </source>
</evidence>
<gene>
    <name evidence="8" type="ORF">B0J11DRAFT_554516</name>
</gene>
<evidence type="ECO:0000256" key="3">
    <source>
        <dbReference type="PIRSR" id="PIRSR000137-1"/>
    </source>
</evidence>
<organism evidence="8 9">
    <name type="scientific">Dendryphion nanum</name>
    <dbReference type="NCBI Taxonomy" id="256645"/>
    <lineage>
        <taxon>Eukaryota</taxon>
        <taxon>Fungi</taxon>
        <taxon>Dikarya</taxon>
        <taxon>Ascomycota</taxon>
        <taxon>Pezizomycotina</taxon>
        <taxon>Dothideomycetes</taxon>
        <taxon>Pleosporomycetidae</taxon>
        <taxon>Pleosporales</taxon>
        <taxon>Torulaceae</taxon>
        <taxon>Dendryphion</taxon>
    </lineage>
</organism>
<comment type="similarity">
    <text evidence="1 5">Belongs to the GMC oxidoreductase family.</text>
</comment>
<comment type="caution">
    <text evidence="8">The sequence shown here is derived from an EMBL/GenBank/DDBJ whole genome shotgun (WGS) entry which is preliminary data.</text>
</comment>
<dbReference type="SUPFAM" id="SSF51905">
    <property type="entry name" value="FAD/NAD(P)-binding domain"/>
    <property type="match status" value="1"/>
</dbReference>
<dbReference type="Proteomes" id="UP000700596">
    <property type="component" value="Unassembled WGS sequence"/>
</dbReference>
<sequence length="605" mass="65119">MKVFTLAVCSSLVVGISAQEDQFRTGSPGNVSFDYVVIGGGTAGLAIASRLSTYFTVAVIEAGGLYERDNGNQSTVPYYSLILPFLGTTEDYPKNSLMDWDLISTPQPGAGNRRIHYAQGKTLGGSSAINTMAYHRATRGAYAWWAELVGDDGFRYEKMERFFKRSATLTPPNLKKRNAPNATVLYDEDAFDYKQKGPLQVSWGNWVDPTQSWLARALQGIGQTLSKKGFSSGELDGGAWVPSTIDPQNATRSSSKTSYLKQALAKDGKLTVYLHSQVSKILFDKSKTTTGVAVSSEGKKFVISAKKEVILSAGVFHSPQLLMLSGIGDPSTLSTHSIPLISALPGVGQNLWDQIFFNVLRSISIPNTGTYLTTPTQQSLALAQYHQNASGPYSSAGGYLSFERLPSQSRARLSSRTTSLLAQFPTDWPDLEFIASGFPSGSANPPTIGVISATLLTPLSRGTVTLRSANISDAPVINLNWLSDPADTELLLAAFKRVRLAWNHPSISNITLGQEIVPGDAVQTDEQIVSFLRGAIQPIWHASSTCRMGRRGDKNAVVDKEGRVFGVKGIRVVDNSVVPVGMPGHPVGTVYALAEKIADGILEGS</sequence>
<dbReference type="PROSITE" id="PS00623">
    <property type="entry name" value="GMC_OXRED_1"/>
    <property type="match status" value="1"/>
</dbReference>
<dbReference type="Pfam" id="PF00732">
    <property type="entry name" value="GMC_oxred_N"/>
    <property type="match status" value="1"/>
</dbReference>
<dbReference type="PANTHER" id="PTHR11552">
    <property type="entry name" value="GLUCOSE-METHANOL-CHOLINE GMC OXIDOREDUCTASE"/>
    <property type="match status" value="1"/>
</dbReference>
<accession>A0A9P9D0K1</accession>
<feature type="binding site" evidence="4">
    <location>
        <position position="278"/>
    </location>
    <ligand>
        <name>FAD</name>
        <dbReference type="ChEBI" id="CHEBI:57692"/>
    </ligand>
</feature>
<feature type="signal peptide" evidence="6">
    <location>
        <begin position="1"/>
        <end position="18"/>
    </location>
</feature>
<proteinExistence type="inferred from homology"/>
<evidence type="ECO:0000256" key="1">
    <source>
        <dbReference type="ARBA" id="ARBA00010790"/>
    </source>
</evidence>
<evidence type="ECO:0000256" key="5">
    <source>
        <dbReference type="RuleBase" id="RU003968"/>
    </source>
</evidence>
<protein>
    <submittedName>
        <fullName evidence="8">GMC oxidoreductase-like protein</fullName>
    </submittedName>
</protein>
<dbReference type="InterPro" id="IPR012132">
    <property type="entry name" value="GMC_OxRdtase"/>
</dbReference>
<dbReference type="InterPro" id="IPR007867">
    <property type="entry name" value="GMC_OxRtase_C"/>
</dbReference>
<feature type="active site" description="Proton acceptor" evidence="3">
    <location>
        <position position="585"/>
    </location>
</feature>
<comment type="cofactor">
    <cofactor evidence="4">
        <name>FAD</name>
        <dbReference type="ChEBI" id="CHEBI:57692"/>
    </cofactor>
</comment>
<dbReference type="AlphaFoldDB" id="A0A9P9D0K1"/>
<keyword evidence="2" id="KW-0325">Glycoprotein</keyword>
<dbReference type="InterPro" id="IPR036188">
    <property type="entry name" value="FAD/NAD-bd_sf"/>
</dbReference>
<dbReference type="Pfam" id="PF05199">
    <property type="entry name" value="GMC_oxred_C"/>
    <property type="match status" value="1"/>
</dbReference>
<dbReference type="GO" id="GO:0044550">
    <property type="term" value="P:secondary metabolite biosynthetic process"/>
    <property type="evidence" value="ECO:0007669"/>
    <property type="project" value="TreeGrafter"/>
</dbReference>
<dbReference type="PANTHER" id="PTHR11552:SF138">
    <property type="entry name" value="DEHYDROGENASE PKFF-RELATED"/>
    <property type="match status" value="1"/>
</dbReference>
<keyword evidence="5" id="KW-0285">Flavoprotein</keyword>
<name>A0A9P9D0K1_9PLEO</name>
<keyword evidence="4 5" id="KW-0274">FAD</keyword>
<dbReference type="Gene3D" id="3.30.560.10">
    <property type="entry name" value="Glucose Oxidase, domain 3"/>
    <property type="match status" value="1"/>
</dbReference>
<evidence type="ECO:0000259" key="7">
    <source>
        <dbReference type="PROSITE" id="PS00623"/>
    </source>
</evidence>
<dbReference type="PIRSF" id="PIRSF000137">
    <property type="entry name" value="Alcohol_oxidase"/>
    <property type="match status" value="1"/>
</dbReference>
<evidence type="ECO:0000256" key="2">
    <source>
        <dbReference type="ARBA" id="ARBA00023180"/>
    </source>
</evidence>
<feature type="binding site" evidence="4">
    <location>
        <begin position="540"/>
        <end position="541"/>
    </location>
    <ligand>
        <name>FAD</name>
        <dbReference type="ChEBI" id="CHEBI:57692"/>
    </ligand>
</feature>
<dbReference type="GO" id="GO:0016614">
    <property type="term" value="F:oxidoreductase activity, acting on CH-OH group of donors"/>
    <property type="evidence" value="ECO:0007669"/>
    <property type="project" value="InterPro"/>
</dbReference>
<dbReference type="GO" id="GO:0050660">
    <property type="term" value="F:flavin adenine dinucleotide binding"/>
    <property type="evidence" value="ECO:0007669"/>
    <property type="project" value="InterPro"/>
</dbReference>
<evidence type="ECO:0000256" key="4">
    <source>
        <dbReference type="PIRSR" id="PIRSR000137-2"/>
    </source>
</evidence>
<dbReference type="Gene3D" id="3.50.50.60">
    <property type="entry name" value="FAD/NAD(P)-binding domain"/>
    <property type="match status" value="1"/>
</dbReference>